<dbReference type="GO" id="GO:0071949">
    <property type="term" value="F:FAD binding"/>
    <property type="evidence" value="ECO:0007669"/>
    <property type="project" value="InterPro"/>
</dbReference>
<proteinExistence type="inferred from homology"/>
<keyword evidence="8" id="KW-1185">Reference proteome</keyword>
<comment type="similarity">
    <text evidence="1">Belongs to the oxygen-dependent FAD-linked oxidoreductase family.</text>
</comment>
<evidence type="ECO:0000256" key="5">
    <source>
        <dbReference type="SAM" id="SignalP"/>
    </source>
</evidence>
<dbReference type="GO" id="GO:0016491">
    <property type="term" value="F:oxidoreductase activity"/>
    <property type="evidence" value="ECO:0007669"/>
    <property type="project" value="UniProtKB-KW"/>
</dbReference>
<dbReference type="PROSITE" id="PS51387">
    <property type="entry name" value="FAD_PCMH"/>
    <property type="match status" value="1"/>
</dbReference>
<evidence type="ECO:0000313" key="8">
    <source>
        <dbReference type="Proteomes" id="UP000770015"/>
    </source>
</evidence>
<feature type="domain" description="FAD-binding PCMH-type" evidence="6">
    <location>
        <begin position="55"/>
        <end position="226"/>
    </location>
</feature>
<evidence type="ECO:0000256" key="2">
    <source>
        <dbReference type="ARBA" id="ARBA00022630"/>
    </source>
</evidence>
<dbReference type="PANTHER" id="PTHR42973">
    <property type="entry name" value="BINDING OXIDOREDUCTASE, PUTATIVE (AFU_ORTHOLOGUE AFUA_1G17690)-RELATED"/>
    <property type="match status" value="1"/>
</dbReference>
<dbReference type="InterPro" id="IPR016166">
    <property type="entry name" value="FAD-bd_PCMH"/>
</dbReference>
<comment type="caution">
    <text evidence="7">The sequence shown here is derived from an EMBL/GenBank/DDBJ whole genome shotgun (WGS) entry which is preliminary data.</text>
</comment>
<dbReference type="Proteomes" id="UP000770015">
    <property type="component" value="Unassembled WGS sequence"/>
</dbReference>
<dbReference type="InterPro" id="IPR050416">
    <property type="entry name" value="FAD-linked_Oxidoreductase"/>
</dbReference>
<feature type="signal peptide" evidence="5">
    <location>
        <begin position="1"/>
        <end position="21"/>
    </location>
</feature>
<dbReference type="InterPro" id="IPR006094">
    <property type="entry name" value="Oxid_FAD_bind_N"/>
</dbReference>
<gene>
    <name evidence="7" type="ORF">F5X68DRAFT_164116</name>
</gene>
<evidence type="ECO:0000259" key="6">
    <source>
        <dbReference type="PROSITE" id="PS51387"/>
    </source>
</evidence>
<organism evidence="7 8">
    <name type="scientific">Plectosphaerella plurivora</name>
    <dbReference type="NCBI Taxonomy" id="936078"/>
    <lineage>
        <taxon>Eukaryota</taxon>
        <taxon>Fungi</taxon>
        <taxon>Dikarya</taxon>
        <taxon>Ascomycota</taxon>
        <taxon>Pezizomycotina</taxon>
        <taxon>Sordariomycetes</taxon>
        <taxon>Hypocreomycetidae</taxon>
        <taxon>Glomerellales</taxon>
        <taxon>Plectosphaerellaceae</taxon>
        <taxon>Plectosphaerella</taxon>
    </lineage>
</organism>
<dbReference type="Gene3D" id="3.40.462.20">
    <property type="match status" value="1"/>
</dbReference>
<keyword evidence="4" id="KW-0560">Oxidoreductase</keyword>
<evidence type="ECO:0000313" key="7">
    <source>
        <dbReference type="EMBL" id="KAH6695752.1"/>
    </source>
</evidence>
<dbReference type="InterPro" id="IPR016169">
    <property type="entry name" value="FAD-bd_PCMH_sub2"/>
</dbReference>
<name>A0A9P8VML9_9PEZI</name>
<dbReference type="InterPro" id="IPR016167">
    <property type="entry name" value="FAD-bd_PCMH_sub1"/>
</dbReference>
<dbReference type="Pfam" id="PF01565">
    <property type="entry name" value="FAD_binding_4"/>
    <property type="match status" value="1"/>
</dbReference>
<dbReference type="OrthoDB" id="415825at2759"/>
<keyword evidence="3" id="KW-0274">FAD</keyword>
<protein>
    <submittedName>
        <fullName evidence="7">FAD binding domain-containing protein</fullName>
    </submittedName>
</protein>
<dbReference type="InterPro" id="IPR012951">
    <property type="entry name" value="BBE"/>
</dbReference>
<dbReference type="PANTHER" id="PTHR42973:SF7">
    <property type="entry name" value="FAD-BINDING PCMH-TYPE DOMAIN-CONTAINING PROTEIN"/>
    <property type="match status" value="1"/>
</dbReference>
<dbReference type="AlphaFoldDB" id="A0A9P8VML9"/>
<keyword evidence="5" id="KW-0732">Signal</keyword>
<reference evidence="7" key="1">
    <citation type="journal article" date="2021" name="Nat. Commun.">
        <title>Genetic determinants of endophytism in the Arabidopsis root mycobiome.</title>
        <authorList>
            <person name="Mesny F."/>
            <person name="Miyauchi S."/>
            <person name="Thiergart T."/>
            <person name="Pickel B."/>
            <person name="Atanasova L."/>
            <person name="Karlsson M."/>
            <person name="Huettel B."/>
            <person name="Barry K.W."/>
            <person name="Haridas S."/>
            <person name="Chen C."/>
            <person name="Bauer D."/>
            <person name="Andreopoulos W."/>
            <person name="Pangilinan J."/>
            <person name="LaButti K."/>
            <person name="Riley R."/>
            <person name="Lipzen A."/>
            <person name="Clum A."/>
            <person name="Drula E."/>
            <person name="Henrissat B."/>
            <person name="Kohler A."/>
            <person name="Grigoriev I.V."/>
            <person name="Martin F.M."/>
            <person name="Hacquard S."/>
        </authorList>
    </citation>
    <scope>NUCLEOTIDE SEQUENCE</scope>
    <source>
        <strain evidence="7">MPI-SDFR-AT-0117</strain>
    </source>
</reference>
<dbReference type="Gene3D" id="3.30.465.10">
    <property type="match status" value="1"/>
</dbReference>
<evidence type="ECO:0000256" key="4">
    <source>
        <dbReference type="ARBA" id="ARBA00023002"/>
    </source>
</evidence>
<dbReference type="EMBL" id="JAGSXJ010000002">
    <property type="protein sequence ID" value="KAH6695752.1"/>
    <property type="molecule type" value="Genomic_DNA"/>
</dbReference>
<dbReference type="Pfam" id="PF08031">
    <property type="entry name" value="BBE"/>
    <property type="match status" value="1"/>
</dbReference>
<sequence length="477" mass="50268">MAIFTMRSLVVGLHLLGLVAGAAIDLSPRSVATDLQGLVSSASVDVTVRERWNEVDAPIPAVIVSVKCEKDVKAVVKYCAENKLPLVPQNGGNGWASFNLNGTAVILNLAGLNQVVVSADKETAVIGGGAIISEVIAAADEAGVLIMTGNCNCVGALGAALGGGFGNLVGEYGMAVDNILSLRVITPAGEAIDVSPSSNPDLFWAMRGAGPNFGIVTYATVKAFPTEDRTAWLTALTFDHTKIADVAQAIQELALLPNQVVFFILGNSGDANNTPTVLVTGFLRGGDEAAGREAFASLYALGPSTNSSSVAPYTGWNVANDFFCARGERKPALHTSLHNMKASDWPAVWDLYADFQSQPGAENSAILVEVYNYEKAKSVGKGATGVSDELRFNSIAQAVAIPWYKDAALDTQALDFASQVREIWASPSTGKTNTAYINFAHGDEDLTAIYGSSLPRLQTLKKKHDPSNVFGHWFSLA</sequence>
<evidence type="ECO:0000256" key="3">
    <source>
        <dbReference type="ARBA" id="ARBA00022827"/>
    </source>
</evidence>
<feature type="chain" id="PRO_5040405050" evidence="5">
    <location>
        <begin position="22"/>
        <end position="477"/>
    </location>
</feature>
<dbReference type="Gene3D" id="3.30.43.10">
    <property type="entry name" value="Uridine Diphospho-n-acetylenolpyruvylglucosamine Reductase, domain 2"/>
    <property type="match status" value="1"/>
</dbReference>
<keyword evidence="2" id="KW-0285">Flavoprotein</keyword>
<accession>A0A9P8VML9</accession>
<evidence type="ECO:0000256" key="1">
    <source>
        <dbReference type="ARBA" id="ARBA00005466"/>
    </source>
</evidence>
<dbReference type="SUPFAM" id="SSF56176">
    <property type="entry name" value="FAD-binding/transporter-associated domain-like"/>
    <property type="match status" value="1"/>
</dbReference>
<dbReference type="InterPro" id="IPR036318">
    <property type="entry name" value="FAD-bd_PCMH-like_sf"/>
</dbReference>